<dbReference type="PANTHER" id="PTHR43047">
    <property type="entry name" value="TWO-COMPONENT HISTIDINE PROTEIN KINASE"/>
    <property type="match status" value="1"/>
</dbReference>
<evidence type="ECO:0000256" key="2">
    <source>
        <dbReference type="ARBA" id="ARBA00012438"/>
    </source>
</evidence>
<dbReference type="GO" id="GO:0000155">
    <property type="term" value="F:phosphorelay sensor kinase activity"/>
    <property type="evidence" value="ECO:0007669"/>
    <property type="project" value="InterPro"/>
</dbReference>
<evidence type="ECO:0000256" key="1">
    <source>
        <dbReference type="ARBA" id="ARBA00000085"/>
    </source>
</evidence>
<dbReference type="FunFam" id="3.30.565.10:FF:000010">
    <property type="entry name" value="Sensor histidine kinase RcsC"/>
    <property type="match status" value="1"/>
</dbReference>
<organism evidence="13 14">
    <name type="scientific">Candidatus Criblamydia sequanensis CRIB-18</name>
    <dbReference type="NCBI Taxonomy" id="1437425"/>
    <lineage>
        <taxon>Bacteria</taxon>
        <taxon>Pseudomonadati</taxon>
        <taxon>Chlamydiota</taxon>
        <taxon>Chlamydiia</taxon>
        <taxon>Parachlamydiales</taxon>
        <taxon>Candidatus Criblamydiaceae</taxon>
        <taxon>Candidatus Criblamydia</taxon>
    </lineage>
</organism>
<dbReference type="SMART" id="SM00387">
    <property type="entry name" value="HATPase_c"/>
    <property type="match status" value="1"/>
</dbReference>
<dbReference type="FunFam" id="1.10.287.130:FF:000002">
    <property type="entry name" value="Two-component osmosensing histidine kinase"/>
    <property type="match status" value="1"/>
</dbReference>
<keyword evidence="7" id="KW-0067">ATP-binding</keyword>
<comment type="catalytic activity">
    <reaction evidence="1">
        <text>ATP + protein L-histidine = ADP + protein N-phospho-L-histidine.</text>
        <dbReference type="EC" id="2.7.13.3"/>
    </reaction>
</comment>
<evidence type="ECO:0000313" key="14">
    <source>
        <dbReference type="Proteomes" id="UP000031552"/>
    </source>
</evidence>
<dbReference type="RefSeq" id="WP_053331893.1">
    <property type="nucleotide sequence ID" value="NZ_CCEJ010000007.1"/>
</dbReference>
<dbReference type="InterPro" id="IPR005467">
    <property type="entry name" value="His_kinase_dom"/>
</dbReference>
<dbReference type="CDD" id="cd00082">
    <property type="entry name" value="HisKA"/>
    <property type="match status" value="1"/>
</dbReference>
<sequence>MYSKYKEDELLAILDLASEGIITFNVRGDIKFINSSGQKILGIKNLTNKKLSDFFPEFTPPYERFFSSNNSISLETIYKKEDNSLLPLEIHLSTIVFPNEKILYYGLFKDITRHKEIEESYHVSNILLDSVALALSQFIKERSLENTKEIFDQLLSDIAAITKSVLALAALKNSKGELKLFAAFPKSNWSLFEPLFSEESVLSTPYAELKKEIEKATLDKKTLLKTYRENEKKIFQSILIMPLIKKDELFGVVCLASNCNEFKIETMQLLIPAVQSFIIMYEDLLNENDRKQAEEILKERELMLEASLKELQISNEELLLAKDQALFANQAKSNFLANMSHEIRTPLNGIMGMAELLLNSDLNDKQKRYANAVYQSSEILLSLVNDILDLSKIEAGGIRLDKKEESLIMLIKEVVFLFLPKALSKNLSFNVFFDPKLLRLYIFDAVRLRQVITNLVGNAIKFTEKGSITLKVHLSRKQDDDHIIHFEVVDTGIGIPEEAQKRIFTIFMQADISTTRRFGGTGLGLAICKKLIKKMNGEIDFTSKEGKGSRFLFEIPLQPSLEDPLDQLSGMDFFKLRGYLGIKNPFLADSIAKYLSFWNVEFEAFQTLEELLAKLKSKAVHEAMPDFLIVESPEIMDCGKETAGLGIILLNGSFNKQVGINDLYHFISIPVFPDEFKQLLREIVKKKQQNLEV</sequence>
<dbReference type="InterPro" id="IPR003661">
    <property type="entry name" value="HisK_dim/P_dom"/>
</dbReference>
<dbReference type="InterPro" id="IPR029016">
    <property type="entry name" value="GAF-like_dom_sf"/>
</dbReference>
<dbReference type="PROSITE" id="PS50112">
    <property type="entry name" value="PAS"/>
    <property type="match status" value="1"/>
</dbReference>
<dbReference type="InterPro" id="IPR036890">
    <property type="entry name" value="HATPase_C_sf"/>
</dbReference>
<evidence type="ECO:0000256" key="8">
    <source>
        <dbReference type="ARBA" id="ARBA00023012"/>
    </source>
</evidence>
<dbReference type="InterPro" id="IPR035965">
    <property type="entry name" value="PAS-like_dom_sf"/>
</dbReference>
<evidence type="ECO:0000256" key="7">
    <source>
        <dbReference type="ARBA" id="ARBA00022840"/>
    </source>
</evidence>
<dbReference type="eggNOG" id="COG2205">
    <property type="taxonomic scope" value="Bacteria"/>
</dbReference>
<dbReference type="Proteomes" id="UP000031552">
    <property type="component" value="Unassembled WGS sequence"/>
</dbReference>
<dbReference type="InterPro" id="IPR003594">
    <property type="entry name" value="HATPase_dom"/>
</dbReference>
<dbReference type="SMART" id="SM00388">
    <property type="entry name" value="HisKA"/>
    <property type="match status" value="1"/>
</dbReference>
<keyword evidence="5" id="KW-0547">Nucleotide-binding</keyword>
<dbReference type="GO" id="GO:0005524">
    <property type="term" value="F:ATP binding"/>
    <property type="evidence" value="ECO:0007669"/>
    <property type="project" value="UniProtKB-KW"/>
</dbReference>
<dbReference type="Pfam" id="PF00512">
    <property type="entry name" value="HisKA"/>
    <property type="match status" value="1"/>
</dbReference>
<evidence type="ECO:0000256" key="4">
    <source>
        <dbReference type="ARBA" id="ARBA00022679"/>
    </source>
</evidence>
<keyword evidence="4" id="KW-0808">Transferase</keyword>
<reference evidence="13" key="2">
    <citation type="submission" date="2014-09" db="EMBL/GenBank/DDBJ databases">
        <title>Criblamydia sequanensis harbors a mega-plasmid encoding arsenite resistance.</title>
        <authorList>
            <person name="Bertelli C."/>
            <person name="Goesmann A."/>
            <person name="Greub G."/>
        </authorList>
    </citation>
    <scope>NUCLEOTIDE SEQUENCE [LARGE SCALE GENOMIC DNA]</scope>
    <source>
        <strain evidence="13">CRIB-18</strain>
    </source>
</reference>
<evidence type="ECO:0000259" key="11">
    <source>
        <dbReference type="PROSITE" id="PS50109"/>
    </source>
</evidence>
<dbReference type="OrthoDB" id="21268at2"/>
<dbReference type="Pfam" id="PF13426">
    <property type="entry name" value="PAS_9"/>
    <property type="match status" value="1"/>
</dbReference>
<dbReference type="Pfam" id="PF02518">
    <property type="entry name" value="HATPase_c"/>
    <property type="match status" value="1"/>
</dbReference>
<evidence type="ECO:0000256" key="10">
    <source>
        <dbReference type="ARBA" id="ARBA00068150"/>
    </source>
</evidence>
<accession>A0A090E0H6</accession>
<dbReference type="InterPro" id="IPR000014">
    <property type="entry name" value="PAS"/>
</dbReference>
<dbReference type="Gene3D" id="3.30.450.20">
    <property type="entry name" value="PAS domain"/>
    <property type="match status" value="1"/>
</dbReference>
<comment type="subunit">
    <text evidence="9">At low DSF concentrations, interacts with RpfF.</text>
</comment>
<proteinExistence type="predicted"/>
<comment type="caution">
    <text evidence="13">The sequence shown here is derived from an EMBL/GenBank/DDBJ whole genome shotgun (WGS) entry which is preliminary data.</text>
</comment>
<dbReference type="SUPFAM" id="SSF47384">
    <property type="entry name" value="Homodimeric domain of signal transducing histidine kinase"/>
    <property type="match status" value="1"/>
</dbReference>
<feature type="domain" description="Histidine kinase" evidence="11">
    <location>
        <begin position="338"/>
        <end position="559"/>
    </location>
</feature>
<evidence type="ECO:0000313" key="13">
    <source>
        <dbReference type="EMBL" id="CDR34314.1"/>
    </source>
</evidence>
<dbReference type="AlphaFoldDB" id="A0A090E0H6"/>
<evidence type="ECO:0000256" key="9">
    <source>
        <dbReference type="ARBA" id="ARBA00064003"/>
    </source>
</evidence>
<dbReference type="InterPro" id="IPR004358">
    <property type="entry name" value="Sig_transdc_His_kin-like_C"/>
</dbReference>
<evidence type="ECO:0000256" key="5">
    <source>
        <dbReference type="ARBA" id="ARBA00022741"/>
    </source>
</evidence>
<name>A0A090E0H6_9BACT</name>
<reference evidence="13" key="1">
    <citation type="submission" date="2013-12" db="EMBL/GenBank/DDBJ databases">
        <authorList>
            <person name="Linke B."/>
        </authorList>
    </citation>
    <scope>NUCLEOTIDE SEQUENCE [LARGE SCALE GENOMIC DNA]</scope>
    <source>
        <strain evidence="13">CRIB-18</strain>
    </source>
</reference>
<keyword evidence="3" id="KW-0597">Phosphoprotein</keyword>
<dbReference type="Gene3D" id="1.10.287.130">
    <property type="match status" value="1"/>
</dbReference>
<dbReference type="STRING" id="1437425.CSEC_1500"/>
<evidence type="ECO:0000256" key="6">
    <source>
        <dbReference type="ARBA" id="ARBA00022777"/>
    </source>
</evidence>
<dbReference type="EMBL" id="CCEJ010000007">
    <property type="protein sequence ID" value="CDR34314.1"/>
    <property type="molecule type" value="Genomic_DNA"/>
</dbReference>
<feature type="domain" description="PAS" evidence="12">
    <location>
        <begin position="6"/>
        <end position="43"/>
    </location>
</feature>
<dbReference type="InterPro" id="IPR036097">
    <property type="entry name" value="HisK_dim/P_sf"/>
</dbReference>
<dbReference type="Gene3D" id="3.30.450.40">
    <property type="match status" value="1"/>
</dbReference>
<dbReference type="EC" id="2.7.13.3" evidence="2"/>
<dbReference type="PRINTS" id="PR00344">
    <property type="entry name" value="BCTRLSENSOR"/>
</dbReference>
<keyword evidence="8" id="KW-0902">Two-component regulatory system</keyword>
<protein>
    <recommendedName>
        <fullName evidence="10">Sensory/regulatory protein RpfC</fullName>
        <ecNumber evidence="2">2.7.13.3</ecNumber>
    </recommendedName>
</protein>
<dbReference type="CDD" id="cd00130">
    <property type="entry name" value="PAS"/>
    <property type="match status" value="1"/>
</dbReference>
<dbReference type="PROSITE" id="PS50109">
    <property type="entry name" value="HIS_KIN"/>
    <property type="match status" value="1"/>
</dbReference>
<gene>
    <name evidence="13" type="ORF">CSEC_1500</name>
</gene>
<dbReference type="SUPFAM" id="SSF55874">
    <property type="entry name" value="ATPase domain of HSP90 chaperone/DNA topoisomerase II/histidine kinase"/>
    <property type="match status" value="1"/>
</dbReference>
<dbReference type="CDD" id="cd16922">
    <property type="entry name" value="HATPase_EvgS-ArcB-TorS-like"/>
    <property type="match status" value="1"/>
</dbReference>
<keyword evidence="14" id="KW-1185">Reference proteome</keyword>
<evidence type="ECO:0000259" key="12">
    <source>
        <dbReference type="PROSITE" id="PS50112"/>
    </source>
</evidence>
<evidence type="ECO:0000256" key="3">
    <source>
        <dbReference type="ARBA" id="ARBA00022553"/>
    </source>
</evidence>
<dbReference type="Gene3D" id="3.30.565.10">
    <property type="entry name" value="Histidine kinase-like ATPase, C-terminal domain"/>
    <property type="match status" value="1"/>
</dbReference>
<dbReference type="SUPFAM" id="SSF55785">
    <property type="entry name" value="PYP-like sensor domain (PAS domain)"/>
    <property type="match status" value="1"/>
</dbReference>
<keyword evidence="6 13" id="KW-0418">Kinase</keyword>